<evidence type="ECO:0000313" key="5">
    <source>
        <dbReference type="EMBL" id="AEE49814.1"/>
    </source>
</evidence>
<dbReference type="Gene3D" id="1.10.287.470">
    <property type="entry name" value="Helix hairpin bin"/>
    <property type="match status" value="1"/>
</dbReference>
<gene>
    <name evidence="5" type="ordered locus">Halhy_1929</name>
</gene>
<dbReference type="GO" id="GO:0015562">
    <property type="term" value="F:efflux transmembrane transporter activity"/>
    <property type="evidence" value="ECO:0007669"/>
    <property type="project" value="TreeGrafter"/>
</dbReference>
<dbReference type="Pfam" id="PF25954">
    <property type="entry name" value="Beta-barrel_RND_2"/>
    <property type="match status" value="1"/>
</dbReference>
<dbReference type="KEGG" id="hhy:Halhy_1929"/>
<evidence type="ECO:0000259" key="4">
    <source>
        <dbReference type="Pfam" id="PF25989"/>
    </source>
</evidence>
<dbReference type="Proteomes" id="UP000008461">
    <property type="component" value="Chromosome"/>
</dbReference>
<dbReference type="Gene3D" id="2.40.50.100">
    <property type="match status" value="1"/>
</dbReference>
<dbReference type="PANTHER" id="PTHR30469">
    <property type="entry name" value="MULTIDRUG RESISTANCE PROTEIN MDTA"/>
    <property type="match status" value="1"/>
</dbReference>
<feature type="domain" description="Multidrug resistance protein MdtA-like barrel-sandwich hybrid" evidence="2">
    <location>
        <begin position="43"/>
        <end position="163"/>
    </location>
</feature>
<dbReference type="HOGENOM" id="CLU_018816_1_2_10"/>
<evidence type="ECO:0000313" key="6">
    <source>
        <dbReference type="Proteomes" id="UP000008461"/>
    </source>
</evidence>
<comment type="similarity">
    <text evidence="1">Belongs to the membrane fusion protein (MFP) (TC 8.A.1) family.</text>
</comment>
<dbReference type="STRING" id="760192.Halhy_1929"/>
<dbReference type="Pfam" id="PF25917">
    <property type="entry name" value="BSH_RND"/>
    <property type="match status" value="1"/>
</dbReference>
<evidence type="ECO:0000256" key="1">
    <source>
        <dbReference type="ARBA" id="ARBA00009477"/>
    </source>
</evidence>
<dbReference type="AlphaFoldDB" id="F4L6H1"/>
<reference key="2">
    <citation type="submission" date="2011-04" db="EMBL/GenBank/DDBJ databases">
        <title>Complete sequence of chromosome of Haliscomenobacter hydrossis DSM 1100.</title>
        <authorList>
            <consortium name="US DOE Joint Genome Institute (JGI-PGF)"/>
            <person name="Lucas S."/>
            <person name="Han J."/>
            <person name="Lapidus A."/>
            <person name="Bruce D."/>
            <person name="Goodwin L."/>
            <person name="Pitluck S."/>
            <person name="Peters L."/>
            <person name="Kyrpides N."/>
            <person name="Mavromatis K."/>
            <person name="Ivanova N."/>
            <person name="Ovchinnikova G."/>
            <person name="Pagani I."/>
            <person name="Daligault H."/>
            <person name="Detter J.C."/>
            <person name="Han C."/>
            <person name="Land M."/>
            <person name="Hauser L."/>
            <person name="Markowitz V."/>
            <person name="Cheng J.-F."/>
            <person name="Hugenholtz P."/>
            <person name="Woyke T."/>
            <person name="Wu D."/>
            <person name="Verbarg S."/>
            <person name="Frueling A."/>
            <person name="Brambilla E."/>
            <person name="Klenk H.-P."/>
            <person name="Eisen J.A."/>
        </authorList>
    </citation>
    <scope>NUCLEOTIDE SEQUENCE</scope>
    <source>
        <strain>DSM 1100</strain>
    </source>
</reference>
<dbReference type="EMBL" id="CP002691">
    <property type="protein sequence ID" value="AEE49814.1"/>
    <property type="molecule type" value="Genomic_DNA"/>
</dbReference>
<evidence type="ECO:0000259" key="2">
    <source>
        <dbReference type="Pfam" id="PF25917"/>
    </source>
</evidence>
<sequence>MAGAGPGGKPGGPVPPTPVDYMIVNAQVLENTLFTTGNLVPNEQVDIRPERAGRMTKLLFKEGGLVQKGALLAELDREELEAQFAKFKVSEAYNERELKRAKDLLAIDGISQEDYDRIGLTLDQTRADIRITQVALDKTRIRAPFSGKLGLRQLSEGAYVSPSDVLVALQQTNPIKLEFEVPERFSRDLRPGQRVRFNVEGIGQNFIADIYALSNEVNAGTRTLTARARCANPNGLLKPGNFAKVQVITSQNNAAVLVPTDAVIPILNGQQVLMIKDGKVKMQSVVIGQRLQTAMAILEGLAPGDTIVLTGLLALKEGMPVIPTKLIESPNPSGL</sequence>
<dbReference type="InterPro" id="IPR058637">
    <property type="entry name" value="YknX-like_C"/>
</dbReference>
<dbReference type="PANTHER" id="PTHR30469:SF36">
    <property type="entry name" value="BLL3903 PROTEIN"/>
    <property type="match status" value="1"/>
</dbReference>
<dbReference type="InterPro" id="IPR058792">
    <property type="entry name" value="Beta-barrel_RND_2"/>
</dbReference>
<dbReference type="GO" id="GO:1990281">
    <property type="term" value="C:efflux pump complex"/>
    <property type="evidence" value="ECO:0007669"/>
    <property type="project" value="TreeGrafter"/>
</dbReference>
<dbReference type="InterPro" id="IPR058625">
    <property type="entry name" value="MdtA-like_BSH"/>
</dbReference>
<keyword evidence="6" id="KW-1185">Reference proteome</keyword>
<dbReference type="NCBIfam" id="TIGR01730">
    <property type="entry name" value="RND_mfp"/>
    <property type="match status" value="1"/>
</dbReference>
<reference evidence="5 6" key="1">
    <citation type="journal article" date="2011" name="Stand. Genomic Sci.">
        <title>Complete genome sequence of Haliscomenobacter hydrossis type strain (O).</title>
        <authorList>
            <consortium name="US DOE Joint Genome Institute (JGI-PGF)"/>
            <person name="Daligault H."/>
            <person name="Lapidus A."/>
            <person name="Zeytun A."/>
            <person name="Nolan M."/>
            <person name="Lucas S."/>
            <person name="Del Rio T.G."/>
            <person name="Tice H."/>
            <person name="Cheng J.F."/>
            <person name="Tapia R."/>
            <person name="Han C."/>
            <person name="Goodwin L."/>
            <person name="Pitluck S."/>
            <person name="Liolios K."/>
            <person name="Pagani I."/>
            <person name="Ivanova N."/>
            <person name="Huntemann M."/>
            <person name="Mavromatis K."/>
            <person name="Mikhailova N."/>
            <person name="Pati A."/>
            <person name="Chen A."/>
            <person name="Palaniappan K."/>
            <person name="Land M."/>
            <person name="Hauser L."/>
            <person name="Brambilla E.M."/>
            <person name="Rohde M."/>
            <person name="Verbarg S."/>
            <person name="Goker M."/>
            <person name="Bristow J."/>
            <person name="Eisen J.A."/>
            <person name="Markowitz V."/>
            <person name="Hugenholtz P."/>
            <person name="Kyrpides N.C."/>
            <person name="Klenk H.P."/>
            <person name="Woyke T."/>
        </authorList>
    </citation>
    <scope>NUCLEOTIDE SEQUENCE [LARGE SCALE GENOMIC DNA]</scope>
    <source>
        <strain evidence="6">ATCC 27775 / DSM 1100 / LMG 10767 / O</strain>
    </source>
</reference>
<name>F4L6H1_HALH1</name>
<dbReference type="eggNOG" id="COG0845">
    <property type="taxonomic scope" value="Bacteria"/>
</dbReference>
<protein>
    <submittedName>
        <fullName evidence="5">Efflux transporter, RND family, MFP subunit</fullName>
    </submittedName>
</protein>
<feature type="domain" description="CusB-like beta-barrel" evidence="3">
    <location>
        <begin position="177"/>
        <end position="249"/>
    </location>
</feature>
<dbReference type="Pfam" id="PF25989">
    <property type="entry name" value="YknX_C"/>
    <property type="match status" value="1"/>
</dbReference>
<organism evidence="5 6">
    <name type="scientific">Haliscomenobacter hydrossis (strain ATCC 27775 / DSM 1100 / LMG 10767 / O)</name>
    <dbReference type="NCBI Taxonomy" id="760192"/>
    <lineage>
        <taxon>Bacteria</taxon>
        <taxon>Pseudomonadati</taxon>
        <taxon>Bacteroidota</taxon>
        <taxon>Saprospiria</taxon>
        <taxon>Saprospirales</taxon>
        <taxon>Haliscomenobacteraceae</taxon>
        <taxon>Haliscomenobacter</taxon>
    </lineage>
</organism>
<dbReference type="Gene3D" id="2.40.420.20">
    <property type="match status" value="1"/>
</dbReference>
<dbReference type="InterPro" id="IPR006143">
    <property type="entry name" value="RND_pump_MFP"/>
</dbReference>
<accession>F4L6H1</accession>
<dbReference type="SUPFAM" id="SSF111369">
    <property type="entry name" value="HlyD-like secretion proteins"/>
    <property type="match status" value="1"/>
</dbReference>
<proteinExistence type="inferred from homology"/>
<feature type="domain" description="YknX-like C-terminal permuted SH3-like" evidence="4">
    <location>
        <begin position="256"/>
        <end position="321"/>
    </location>
</feature>
<evidence type="ECO:0000259" key="3">
    <source>
        <dbReference type="Pfam" id="PF25954"/>
    </source>
</evidence>
<dbReference type="Gene3D" id="2.40.30.170">
    <property type="match status" value="1"/>
</dbReference>